<evidence type="ECO:0000313" key="1">
    <source>
        <dbReference type="EMBL" id="PON71838.1"/>
    </source>
</evidence>
<reference evidence="2" key="1">
    <citation type="submission" date="2016-06" db="EMBL/GenBank/DDBJ databases">
        <title>Parallel loss of symbiosis genes in relatives of nitrogen-fixing non-legume Parasponia.</title>
        <authorList>
            <person name="Van Velzen R."/>
            <person name="Holmer R."/>
            <person name="Bu F."/>
            <person name="Rutten L."/>
            <person name="Van Zeijl A."/>
            <person name="Liu W."/>
            <person name="Santuari L."/>
            <person name="Cao Q."/>
            <person name="Sharma T."/>
            <person name="Shen D."/>
            <person name="Roswanjaya Y."/>
            <person name="Wardhani T."/>
            <person name="Kalhor M.S."/>
            <person name="Jansen J."/>
            <person name="Van den Hoogen J."/>
            <person name="Gungor B."/>
            <person name="Hartog M."/>
            <person name="Hontelez J."/>
            <person name="Verver J."/>
            <person name="Yang W.-C."/>
            <person name="Schijlen E."/>
            <person name="Repin R."/>
            <person name="Schilthuizen M."/>
            <person name="Schranz E."/>
            <person name="Heidstra R."/>
            <person name="Miyata K."/>
            <person name="Fedorova E."/>
            <person name="Kohlen W."/>
            <person name="Bisseling T."/>
            <person name="Smit S."/>
            <person name="Geurts R."/>
        </authorList>
    </citation>
    <scope>NUCLEOTIDE SEQUENCE [LARGE SCALE GENOMIC DNA]</scope>
    <source>
        <strain evidence="2">cv. WU1-14</strain>
    </source>
</reference>
<keyword evidence="2" id="KW-1185">Reference proteome</keyword>
<protein>
    <submittedName>
        <fullName evidence="1">Uncharacterized protein</fullName>
    </submittedName>
</protein>
<sequence length="35" mass="4052">MRGCGSTNTNAQTTYKLKQLVILSLILFLERVYLY</sequence>
<organism evidence="1 2">
    <name type="scientific">Parasponia andersonii</name>
    <name type="common">Sponia andersonii</name>
    <dbReference type="NCBI Taxonomy" id="3476"/>
    <lineage>
        <taxon>Eukaryota</taxon>
        <taxon>Viridiplantae</taxon>
        <taxon>Streptophyta</taxon>
        <taxon>Embryophyta</taxon>
        <taxon>Tracheophyta</taxon>
        <taxon>Spermatophyta</taxon>
        <taxon>Magnoliopsida</taxon>
        <taxon>eudicotyledons</taxon>
        <taxon>Gunneridae</taxon>
        <taxon>Pentapetalae</taxon>
        <taxon>rosids</taxon>
        <taxon>fabids</taxon>
        <taxon>Rosales</taxon>
        <taxon>Cannabaceae</taxon>
        <taxon>Parasponia</taxon>
    </lineage>
</organism>
<comment type="caution">
    <text evidence="1">The sequence shown here is derived from an EMBL/GenBank/DDBJ whole genome shotgun (WGS) entry which is preliminary data.</text>
</comment>
<proteinExistence type="predicted"/>
<gene>
    <name evidence="1" type="ORF">PanWU01x14_070250</name>
</gene>
<name>A0A2P5DEW5_PARAD</name>
<dbReference type="EMBL" id="JXTB01000042">
    <property type="protein sequence ID" value="PON71838.1"/>
    <property type="molecule type" value="Genomic_DNA"/>
</dbReference>
<evidence type="ECO:0000313" key="2">
    <source>
        <dbReference type="Proteomes" id="UP000237105"/>
    </source>
</evidence>
<dbReference type="Proteomes" id="UP000237105">
    <property type="component" value="Unassembled WGS sequence"/>
</dbReference>
<accession>A0A2P5DEW5</accession>
<dbReference type="AlphaFoldDB" id="A0A2P5DEW5"/>